<organism evidence="3 4">
    <name type="scientific">Hydrogenovibrio marinus</name>
    <dbReference type="NCBI Taxonomy" id="28885"/>
    <lineage>
        <taxon>Bacteria</taxon>
        <taxon>Pseudomonadati</taxon>
        <taxon>Pseudomonadota</taxon>
        <taxon>Gammaproteobacteria</taxon>
        <taxon>Thiotrichales</taxon>
        <taxon>Piscirickettsiaceae</taxon>
        <taxon>Hydrogenovibrio</taxon>
    </lineage>
</organism>
<name>A0A067A1B6_HYDMR</name>
<dbReference type="InterPro" id="IPR027417">
    <property type="entry name" value="P-loop_NTPase"/>
</dbReference>
<sequence>MSRIIAIANQKGGVGKTTTSVNLAAALARMKKKVLLIDMDPQGNATVAIGVDKDEIEVSAYDLLLGELKTKDVILPTEIEGLDLIGSNSELTAAEVELIEESKGPKRLRKALKKAVDHYDAIIIDCPPTLNMLTLNALTAADGIVVPVQCEFFALEGLSALMDTIEAVQQDLNSDLHIDGLLRTMHDRRNNLANDVSNELVAHFGMKVLQTIIPRNVRLAEAPSHGESILDYDIGSNGAIAYLALANELIRKTKI</sequence>
<keyword evidence="4" id="KW-1185">Reference proteome</keyword>
<evidence type="ECO:0000259" key="2">
    <source>
        <dbReference type="Pfam" id="PF13614"/>
    </source>
</evidence>
<dbReference type="PANTHER" id="PTHR13696">
    <property type="entry name" value="P-LOOP CONTAINING NUCLEOSIDE TRIPHOSPHATE HYDROLASE"/>
    <property type="match status" value="1"/>
</dbReference>
<dbReference type="STRING" id="28885.EI16_07550"/>
<dbReference type="RefSeq" id="WP_029911646.1">
    <property type="nucleotide sequence ID" value="NZ_AP020335.1"/>
</dbReference>
<accession>A0A067A1B6</accession>
<dbReference type="PANTHER" id="PTHR13696:SF52">
    <property type="entry name" value="PARA FAMILY PROTEIN CT_582"/>
    <property type="match status" value="1"/>
</dbReference>
<dbReference type="InterPro" id="IPR025669">
    <property type="entry name" value="AAA_dom"/>
</dbReference>
<proteinExistence type="predicted"/>
<comment type="caution">
    <text evidence="3">The sequence shown here is derived from an EMBL/GenBank/DDBJ whole genome shotgun (WGS) entry which is preliminary data.</text>
</comment>
<dbReference type="InterPro" id="IPR050678">
    <property type="entry name" value="DNA_Partitioning_ATPase"/>
</dbReference>
<dbReference type="FunFam" id="3.40.50.300:FF:000285">
    <property type="entry name" value="Sporulation initiation inhibitor Soj"/>
    <property type="match status" value="1"/>
</dbReference>
<dbReference type="SUPFAM" id="SSF52540">
    <property type="entry name" value="P-loop containing nucleoside triphosphate hydrolases"/>
    <property type="match status" value="1"/>
</dbReference>
<dbReference type="Pfam" id="PF13614">
    <property type="entry name" value="AAA_31"/>
    <property type="match status" value="1"/>
</dbReference>
<evidence type="ECO:0000313" key="4">
    <source>
        <dbReference type="Proteomes" id="UP000027341"/>
    </source>
</evidence>
<protein>
    <submittedName>
        <fullName evidence="3">Chromosome partitioning protein</fullName>
    </submittedName>
</protein>
<feature type="domain" description="AAA" evidence="2">
    <location>
        <begin position="3"/>
        <end position="178"/>
    </location>
</feature>
<dbReference type="CDD" id="cd02042">
    <property type="entry name" value="ParAB_family"/>
    <property type="match status" value="1"/>
</dbReference>
<evidence type="ECO:0000256" key="1">
    <source>
        <dbReference type="ARBA" id="ARBA00060876"/>
    </source>
</evidence>
<dbReference type="PIRSF" id="PIRSF009320">
    <property type="entry name" value="Nuc_binding_HP_1000"/>
    <property type="match status" value="1"/>
</dbReference>
<dbReference type="AlphaFoldDB" id="A0A067A1B6"/>
<dbReference type="Gene3D" id="3.40.50.300">
    <property type="entry name" value="P-loop containing nucleotide triphosphate hydrolases"/>
    <property type="match status" value="1"/>
</dbReference>
<dbReference type="EMBL" id="JMIU01000001">
    <property type="protein sequence ID" value="KDN96135.1"/>
    <property type="molecule type" value="Genomic_DNA"/>
</dbReference>
<gene>
    <name evidence="3" type="ORF">EI16_07550</name>
</gene>
<evidence type="ECO:0000313" key="3">
    <source>
        <dbReference type="EMBL" id="KDN96135.1"/>
    </source>
</evidence>
<comment type="similarity">
    <text evidence="1">To B.subtilis soj.</text>
</comment>
<reference evidence="3 4" key="1">
    <citation type="submission" date="2014-04" db="EMBL/GenBank/DDBJ databases">
        <title>Draft genome sequence of Hydrogenovibrio marinus MH-110, a model organism for aerobic H2 metabolism.</title>
        <authorList>
            <person name="Cha H.J."/>
            <person name="Jo B.H."/>
            <person name="Hwang B.H."/>
        </authorList>
    </citation>
    <scope>NUCLEOTIDE SEQUENCE [LARGE SCALE GENOMIC DNA]</scope>
    <source>
        <strain evidence="3 4">MH-110</strain>
    </source>
</reference>
<dbReference type="Proteomes" id="UP000027341">
    <property type="component" value="Unassembled WGS sequence"/>
</dbReference>